<sequence length="59" mass="6771">MKTLIWLLRAVADRPTPMPPVAPGTGQKIQEREQPAARERLLAQARRRAGQHLYDRPTR</sequence>
<evidence type="ECO:0000313" key="2">
    <source>
        <dbReference type="EMBL" id="PZF85054.1"/>
    </source>
</evidence>
<name>A0A2W2BX65_9ACTN</name>
<evidence type="ECO:0000313" key="3">
    <source>
        <dbReference type="Proteomes" id="UP000248749"/>
    </source>
</evidence>
<dbReference type="EMBL" id="POUB01000399">
    <property type="protein sequence ID" value="PZF85054.1"/>
    <property type="molecule type" value="Genomic_DNA"/>
</dbReference>
<feature type="region of interest" description="Disordered" evidence="1">
    <location>
        <begin position="15"/>
        <end position="34"/>
    </location>
</feature>
<dbReference type="AlphaFoldDB" id="A0A2W2BX65"/>
<dbReference type="Proteomes" id="UP000248749">
    <property type="component" value="Unassembled WGS sequence"/>
</dbReference>
<comment type="caution">
    <text evidence="2">The sequence shown here is derived from an EMBL/GenBank/DDBJ whole genome shotgun (WGS) entry which is preliminary data.</text>
</comment>
<reference evidence="2 3" key="1">
    <citation type="submission" date="2018-01" db="EMBL/GenBank/DDBJ databases">
        <title>Draft genome sequence of Salinispora sp. 13K206.</title>
        <authorList>
            <person name="Sahin N."/>
            <person name="Saygin H."/>
            <person name="Ay H."/>
        </authorList>
    </citation>
    <scope>NUCLEOTIDE SEQUENCE [LARGE SCALE GENOMIC DNA]</scope>
    <source>
        <strain evidence="2 3">13K206</strain>
    </source>
</reference>
<gene>
    <name evidence="2" type="ORF">C1I99_29915</name>
</gene>
<protein>
    <submittedName>
        <fullName evidence="2">Uncharacterized protein</fullName>
    </submittedName>
</protein>
<proteinExistence type="predicted"/>
<evidence type="ECO:0000256" key="1">
    <source>
        <dbReference type="SAM" id="MobiDB-lite"/>
    </source>
</evidence>
<dbReference type="RefSeq" id="WP_111137542.1">
    <property type="nucleotide sequence ID" value="NZ_POUB01000399.1"/>
</dbReference>
<keyword evidence="3" id="KW-1185">Reference proteome</keyword>
<accession>A0A2W2BX65</accession>
<organism evidence="2 3">
    <name type="scientific">Micromonospora deserti</name>
    <dbReference type="NCBI Taxonomy" id="2070366"/>
    <lineage>
        <taxon>Bacteria</taxon>
        <taxon>Bacillati</taxon>
        <taxon>Actinomycetota</taxon>
        <taxon>Actinomycetes</taxon>
        <taxon>Micromonosporales</taxon>
        <taxon>Micromonosporaceae</taxon>
        <taxon>Micromonospora</taxon>
    </lineage>
</organism>